<evidence type="ECO:0000256" key="1">
    <source>
        <dbReference type="SAM" id="SignalP"/>
    </source>
</evidence>
<keyword evidence="3" id="KW-1185">Reference proteome</keyword>
<comment type="caution">
    <text evidence="2">The sequence shown here is derived from an EMBL/GenBank/DDBJ whole genome shotgun (WGS) entry which is preliminary data.</text>
</comment>
<dbReference type="InterPro" id="IPR013320">
    <property type="entry name" value="ConA-like_dom_sf"/>
</dbReference>
<feature type="signal peptide" evidence="1">
    <location>
        <begin position="1"/>
        <end position="23"/>
    </location>
</feature>
<dbReference type="Proteomes" id="UP000624703">
    <property type="component" value="Unassembled WGS sequence"/>
</dbReference>
<dbReference type="Gene3D" id="2.60.120.200">
    <property type="match status" value="1"/>
</dbReference>
<organism evidence="2 3">
    <name type="scientific">Persicirhabdus sediminis</name>
    <dbReference type="NCBI Taxonomy" id="454144"/>
    <lineage>
        <taxon>Bacteria</taxon>
        <taxon>Pseudomonadati</taxon>
        <taxon>Verrucomicrobiota</taxon>
        <taxon>Verrucomicrobiia</taxon>
        <taxon>Verrucomicrobiales</taxon>
        <taxon>Verrucomicrobiaceae</taxon>
        <taxon>Persicirhabdus</taxon>
    </lineage>
</organism>
<dbReference type="EMBL" id="JAENIM010000034">
    <property type="protein sequence ID" value="MBK1790846.1"/>
    <property type="molecule type" value="Genomic_DNA"/>
</dbReference>
<dbReference type="AlphaFoldDB" id="A0A8J7MDT5"/>
<accession>A0A8J7MDT5</accession>
<proteinExistence type="predicted"/>
<dbReference type="RefSeq" id="WP_200310870.1">
    <property type="nucleotide sequence ID" value="NZ_JAENIM010000034.1"/>
</dbReference>
<dbReference type="NCBIfam" id="TIGR02595">
    <property type="entry name" value="PEP_CTERM"/>
    <property type="match status" value="1"/>
</dbReference>
<keyword evidence="1" id="KW-0732">Signal</keyword>
<reference evidence="2" key="1">
    <citation type="submission" date="2021-01" db="EMBL/GenBank/DDBJ databases">
        <title>Modified the classification status of verrucomicrobia.</title>
        <authorList>
            <person name="Feng X."/>
        </authorList>
    </citation>
    <scope>NUCLEOTIDE SEQUENCE</scope>
    <source>
        <strain evidence="2">_KCTC 22039</strain>
    </source>
</reference>
<name>A0A8J7MDT5_9BACT</name>
<dbReference type="InterPro" id="IPR013424">
    <property type="entry name" value="Ice-binding_C"/>
</dbReference>
<protein>
    <submittedName>
        <fullName evidence="2">PEP-CTERM sorting domain-containing protein</fullName>
    </submittedName>
</protein>
<sequence length="248" mass="26360">MKLAKLIALPVLSLTLMSNIANAAVLASWDFTSGTPLQDTSGNGYDLSNYGNVTPGENGIEMDAGSHLFYDFSDNPTDTSLDPNSYASWTLNLTGVTTNVSGGAQAIAGSRTDSGVGWELLINKGELRFWLSSGQESWVRGHSVIDIDFTQPLDISISYDLENNTMSMTVNGENAFEPFDIGDLNPIFNNGVNSSFVIGAYGDNADSWSGSMTGASLTVTPFDSVPEPSTALLFGGALCSLVLTRRRS</sequence>
<dbReference type="SUPFAM" id="SSF49899">
    <property type="entry name" value="Concanavalin A-like lectins/glucanases"/>
    <property type="match status" value="1"/>
</dbReference>
<gene>
    <name evidence="2" type="ORF">JIN82_06720</name>
</gene>
<evidence type="ECO:0000313" key="2">
    <source>
        <dbReference type="EMBL" id="MBK1790846.1"/>
    </source>
</evidence>
<feature type="chain" id="PRO_5035305438" evidence="1">
    <location>
        <begin position="24"/>
        <end position="248"/>
    </location>
</feature>
<evidence type="ECO:0000313" key="3">
    <source>
        <dbReference type="Proteomes" id="UP000624703"/>
    </source>
</evidence>